<keyword evidence="1" id="KW-0812">Transmembrane</keyword>
<dbReference type="InterPro" id="IPR007484">
    <property type="entry name" value="Peptidase_M28"/>
</dbReference>
<dbReference type="GO" id="GO:0004177">
    <property type="term" value="F:aminopeptidase activity"/>
    <property type="evidence" value="ECO:0007669"/>
    <property type="project" value="UniProtKB-KW"/>
</dbReference>
<organism evidence="3 4">
    <name type="scientific">Desulfitobacterium metallireducens DSM 15288</name>
    <dbReference type="NCBI Taxonomy" id="871968"/>
    <lineage>
        <taxon>Bacteria</taxon>
        <taxon>Bacillati</taxon>
        <taxon>Bacillota</taxon>
        <taxon>Clostridia</taxon>
        <taxon>Eubacteriales</taxon>
        <taxon>Desulfitobacteriaceae</taxon>
        <taxon>Desulfitobacterium</taxon>
    </lineage>
</organism>
<dbReference type="Proteomes" id="UP000010847">
    <property type="component" value="Chromosome"/>
</dbReference>
<dbReference type="GO" id="GO:0008235">
    <property type="term" value="F:metalloexopeptidase activity"/>
    <property type="evidence" value="ECO:0007669"/>
    <property type="project" value="InterPro"/>
</dbReference>
<keyword evidence="3" id="KW-0378">Hydrolase</keyword>
<evidence type="ECO:0000313" key="3">
    <source>
        <dbReference type="EMBL" id="AHF06762.1"/>
    </source>
</evidence>
<dbReference type="SUPFAM" id="SSF53187">
    <property type="entry name" value="Zn-dependent exopeptidases"/>
    <property type="match status" value="1"/>
</dbReference>
<dbReference type="AlphaFoldDB" id="W0E7M3"/>
<dbReference type="STRING" id="871968.DESME_06580"/>
<keyword evidence="1" id="KW-1133">Transmembrane helix</keyword>
<feature type="domain" description="Peptidase M28" evidence="2">
    <location>
        <begin position="111"/>
        <end position="303"/>
    </location>
</feature>
<proteinExistence type="predicted"/>
<dbReference type="GO" id="GO:0006508">
    <property type="term" value="P:proteolysis"/>
    <property type="evidence" value="ECO:0007669"/>
    <property type="project" value="InterPro"/>
</dbReference>
<protein>
    <submittedName>
        <fullName evidence="3">Aminopeptidase</fullName>
    </submittedName>
</protein>
<feature type="transmembrane region" description="Helical" evidence="1">
    <location>
        <begin position="444"/>
        <end position="465"/>
    </location>
</feature>
<dbReference type="KEGG" id="dmt:DESME_06580"/>
<dbReference type="PANTHER" id="PTHR12147">
    <property type="entry name" value="METALLOPEPTIDASE M28 FAMILY MEMBER"/>
    <property type="match status" value="1"/>
</dbReference>
<keyword evidence="1" id="KW-0472">Membrane</keyword>
<dbReference type="HOGENOM" id="CLU_365523_0_0_9"/>
<dbReference type="InterPro" id="IPR045175">
    <property type="entry name" value="M28_fam"/>
</dbReference>
<feature type="transmembrane region" description="Helical" evidence="1">
    <location>
        <begin position="519"/>
        <end position="541"/>
    </location>
</feature>
<evidence type="ECO:0000259" key="2">
    <source>
        <dbReference type="Pfam" id="PF04389"/>
    </source>
</evidence>
<dbReference type="Gene3D" id="3.40.630.10">
    <property type="entry name" value="Zn peptidases"/>
    <property type="match status" value="1"/>
</dbReference>
<keyword evidence="4" id="KW-1185">Reference proteome</keyword>
<evidence type="ECO:0000313" key="4">
    <source>
        <dbReference type="Proteomes" id="UP000010847"/>
    </source>
</evidence>
<accession>W0E7M3</accession>
<name>W0E7M3_9FIRM</name>
<keyword evidence="3" id="KW-0031">Aminopeptidase</keyword>
<reference evidence="3 4" key="1">
    <citation type="submission" date="2013-12" db="EMBL/GenBank/DDBJ databases">
        <authorList>
            <consortium name="DOE Joint Genome Institute"/>
            <person name="Smidt H."/>
            <person name="Huntemann M."/>
            <person name="Han J."/>
            <person name="Chen A."/>
            <person name="Kyrpides N."/>
            <person name="Mavromatis K."/>
            <person name="Markowitz V."/>
            <person name="Palaniappan K."/>
            <person name="Ivanova N."/>
            <person name="Schaumberg A."/>
            <person name="Pati A."/>
            <person name="Liolios K."/>
            <person name="Nordberg H.P."/>
            <person name="Cantor M.N."/>
            <person name="Hua S.X."/>
            <person name="Woyke T."/>
        </authorList>
    </citation>
    <scope>NUCLEOTIDE SEQUENCE [LARGE SCALE GENOMIC DNA]</scope>
    <source>
        <strain evidence="4">DSM 15288</strain>
    </source>
</reference>
<gene>
    <name evidence="3" type="ORF">DESME_06580</name>
</gene>
<keyword evidence="3" id="KW-0645">Protease</keyword>
<dbReference type="OrthoDB" id="9762302at2"/>
<evidence type="ECO:0000256" key="1">
    <source>
        <dbReference type="SAM" id="Phobius"/>
    </source>
</evidence>
<feature type="transmembrane region" description="Helical" evidence="1">
    <location>
        <begin position="337"/>
        <end position="358"/>
    </location>
</feature>
<dbReference type="PANTHER" id="PTHR12147:SF26">
    <property type="entry name" value="PEPTIDASE M28 DOMAIN-CONTAINING PROTEIN"/>
    <property type="match status" value="1"/>
</dbReference>
<sequence>MRGMKIIILFWITLFFLLTGNSATEAQPQPQPQQQELRFSAEKAYEHAQYLTDKIGPRPAGSKGEEKAAQYIYYILEQAGWKVKEQPFSKVVVQHNPLEPENNLQVINSRNIIAELPGQNPETVILGAHYDSADTSAPGALDNASGVGVLLEVAKVLASSSQQESYQLIFFGAEEAGLVGSEYFVTQADLSAVRWMVNLDMVGTPLEIDVAGKTSAPPELVKQVANVVKNESIPFHLSRDFLVMTREGSQGGNSDFSPFLDRGIPAVGFGISGRPNGFYHRPEDLMGGVSLQEIDQIGQLILVMLKSVHPSSIGSQTWDTSYLTFQLGSQVFILSSLGLRILFLLVFFFTGYLFIRLFRGKYRTNSSAWIKYFIGALTMTALSLVVVGLSGVGELLWQKLKGVEILWYAHPDLFILSRLIFILCLVFLAVGIIRKIPFAQSSNFYWLVATGSMLLVTTFLALYRLDLAFPFLFWLLCLDLLYLWPNIILALGAPYFIYHIHWELLNSQQWVSFYEIAHRYVLIFILLYAGLLLPVLFSVLFCVLRKPKFIKPILKATRLPIIIFLVADLLFLGLVPSYSQTYPQILRIQKEWTGNETAQYHMSSSDFIPNDLAKELGQVHSKNIYFPAQGDKPPMNLEGVIQDKGGRSFSLTLKMNYVREPYRVKIKIRSPHSFRITQIDDFLPMSKLPRKVKLEGIEKSGQYELILERTPPHKSILQASIEGEGKIQVTVEVIFADLKPSLTLEKHNLSIDYLESYRSEFEF</sequence>
<feature type="transmembrane region" description="Helical" evidence="1">
    <location>
        <begin position="413"/>
        <end position="432"/>
    </location>
</feature>
<feature type="transmembrane region" description="Helical" evidence="1">
    <location>
        <begin position="370"/>
        <end position="393"/>
    </location>
</feature>
<dbReference type="RefSeq" id="WP_006715561.1">
    <property type="nucleotide sequence ID" value="NZ_CP007032.1"/>
</dbReference>
<dbReference type="EMBL" id="CP007032">
    <property type="protein sequence ID" value="AHF06762.1"/>
    <property type="molecule type" value="Genomic_DNA"/>
</dbReference>
<dbReference type="eggNOG" id="COG2234">
    <property type="taxonomic scope" value="Bacteria"/>
</dbReference>
<feature type="transmembrane region" description="Helical" evidence="1">
    <location>
        <begin position="561"/>
        <end position="579"/>
    </location>
</feature>
<feature type="transmembrane region" description="Helical" evidence="1">
    <location>
        <begin position="471"/>
        <end position="498"/>
    </location>
</feature>
<dbReference type="Pfam" id="PF04389">
    <property type="entry name" value="Peptidase_M28"/>
    <property type="match status" value="1"/>
</dbReference>